<keyword evidence="4" id="KW-0017">Alkaloid metabolism</keyword>
<feature type="domain" description="AB hydrolase-1" evidence="6">
    <location>
        <begin position="64"/>
        <end position="306"/>
    </location>
</feature>
<dbReference type="InterPro" id="IPR000073">
    <property type="entry name" value="AB_hydrolase_1"/>
</dbReference>
<name>A0ABD3AFF6_9GENT</name>
<dbReference type="SUPFAM" id="SSF53474">
    <property type="entry name" value="alpha/beta-Hydrolases"/>
    <property type="match status" value="1"/>
</dbReference>
<dbReference type="Proteomes" id="UP001630127">
    <property type="component" value="Unassembled WGS sequence"/>
</dbReference>
<keyword evidence="8" id="KW-1185">Reference proteome</keyword>
<evidence type="ECO:0000256" key="4">
    <source>
        <dbReference type="ARBA" id="ARBA00022589"/>
    </source>
</evidence>
<gene>
    <name evidence="7" type="ORF">ACH5RR_009190</name>
</gene>
<keyword evidence="5" id="KW-0378">Hydrolase</keyword>
<dbReference type="PANTHER" id="PTHR10992:SF1083">
    <property type="entry name" value="METHYLESTERASE 1"/>
    <property type="match status" value="1"/>
</dbReference>
<evidence type="ECO:0000256" key="2">
    <source>
        <dbReference type="ARBA" id="ARBA00008645"/>
    </source>
</evidence>
<evidence type="ECO:0000256" key="5">
    <source>
        <dbReference type="ARBA" id="ARBA00022801"/>
    </source>
</evidence>
<dbReference type="PANTHER" id="PTHR10992">
    <property type="entry name" value="METHYLESTERASE FAMILY MEMBER"/>
    <property type="match status" value="1"/>
</dbReference>
<dbReference type="FunFam" id="3.40.50.1820:FF:000051">
    <property type="entry name" value="(S)-hydroxynitrile lyase"/>
    <property type="match status" value="1"/>
</dbReference>
<dbReference type="InterPro" id="IPR029058">
    <property type="entry name" value="AB_hydrolase_fold"/>
</dbReference>
<dbReference type="EMBL" id="JBJUIK010000004">
    <property type="protein sequence ID" value="KAL3529868.1"/>
    <property type="molecule type" value="Genomic_DNA"/>
</dbReference>
<reference evidence="7 8" key="1">
    <citation type="submission" date="2024-11" db="EMBL/GenBank/DDBJ databases">
        <title>A near-complete genome assembly of Cinchona calisaya.</title>
        <authorList>
            <person name="Lian D.C."/>
            <person name="Zhao X.W."/>
            <person name="Wei L."/>
        </authorList>
    </citation>
    <scope>NUCLEOTIDE SEQUENCE [LARGE SCALE GENOMIC DNA]</scope>
    <source>
        <tissue evidence="7">Nenye</tissue>
    </source>
</reference>
<comment type="caution">
    <text evidence="7">The sequence shown here is derived from an EMBL/GenBank/DDBJ whole genome shotgun (WGS) entry which is preliminary data.</text>
</comment>
<evidence type="ECO:0000313" key="7">
    <source>
        <dbReference type="EMBL" id="KAL3529868.1"/>
    </source>
</evidence>
<proteinExistence type="inferred from homology"/>
<keyword evidence="3" id="KW-0719">Serine esterase</keyword>
<dbReference type="GO" id="GO:0052689">
    <property type="term" value="F:carboxylic ester hydrolase activity"/>
    <property type="evidence" value="ECO:0007669"/>
    <property type="project" value="UniProtKB-KW"/>
</dbReference>
<evidence type="ECO:0000256" key="1">
    <source>
        <dbReference type="ARBA" id="ARBA00004913"/>
    </source>
</evidence>
<comment type="similarity">
    <text evidence="2">Belongs to the AB hydrolase superfamily.</text>
</comment>
<sequence length="317" mass="35394">MFCVTYTSTPISINLGNLRGPNHQPHAKFCRKERGFCSITRSSPDFRLANFPPTCSYSTGKKHFVLVHGSCHGAWCWYKLKPLLESAGDSVTAVDLSASGINTKSLLEIRTLHDYSEPLMELMAAIPADEKVVLVGHSFGGYCLALAMDHCPKKVSLAIFVSAMMPDTVHPPAHFRDKYRERFPAKDMLDAHISSYGSPEEPRTMVTLGPKYLSIKLYQLCSTEDLELAKLLVRPMPILKEDLSRTKPFSAEGYGSVKRAYIVCSEDNIMEADLQHWLAKSVGAAVVKEIKDADHMAMLSKPQELCQYLQEIVDEHI</sequence>
<dbReference type="AlphaFoldDB" id="A0ABD3AFF6"/>
<accession>A0ABD3AFF6</accession>
<comment type="pathway">
    <text evidence="1">Alkaloid biosynthesis.</text>
</comment>
<evidence type="ECO:0000313" key="8">
    <source>
        <dbReference type="Proteomes" id="UP001630127"/>
    </source>
</evidence>
<protein>
    <recommendedName>
        <fullName evidence="6">AB hydrolase-1 domain-containing protein</fullName>
    </recommendedName>
</protein>
<dbReference type="Pfam" id="PF12697">
    <property type="entry name" value="Abhydrolase_6"/>
    <property type="match status" value="1"/>
</dbReference>
<dbReference type="InterPro" id="IPR045889">
    <property type="entry name" value="MES/HNL"/>
</dbReference>
<evidence type="ECO:0000256" key="3">
    <source>
        <dbReference type="ARBA" id="ARBA00022487"/>
    </source>
</evidence>
<dbReference type="GO" id="GO:0009820">
    <property type="term" value="P:alkaloid metabolic process"/>
    <property type="evidence" value="ECO:0007669"/>
    <property type="project" value="UniProtKB-KW"/>
</dbReference>
<organism evidence="7 8">
    <name type="scientific">Cinchona calisaya</name>
    <dbReference type="NCBI Taxonomy" id="153742"/>
    <lineage>
        <taxon>Eukaryota</taxon>
        <taxon>Viridiplantae</taxon>
        <taxon>Streptophyta</taxon>
        <taxon>Embryophyta</taxon>
        <taxon>Tracheophyta</taxon>
        <taxon>Spermatophyta</taxon>
        <taxon>Magnoliopsida</taxon>
        <taxon>eudicotyledons</taxon>
        <taxon>Gunneridae</taxon>
        <taxon>Pentapetalae</taxon>
        <taxon>asterids</taxon>
        <taxon>lamiids</taxon>
        <taxon>Gentianales</taxon>
        <taxon>Rubiaceae</taxon>
        <taxon>Cinchonoideae</taxon>
        <taxon>Cinchoneae</taxon>
        <taxon>Cinchona</taxon>
    </lineage>
</organism>
<evidence type="ECO:0000259" key="6">
    <source>
        <dbReference type="Pfam" id="PF12697"/>
    </source>
</evidence>
<dbReference type="Gene3D" id="3.40.50.1820">
    <property type="entry name" value="alpha/beta hydrolase"/>
    <property type="match status" value="1"/>
</dbReference>